<keyword evidence="12" id="KW-1185">Reference proteome</keyword>
<keyword evidence="6" id="KW-0119">Carbohydrate metabolism</keyword>
<keyword evidence="4 10" id="KW-0378">Hydrolase</keyword>
<dbReference type="Gene3D" id="3.20.20.80">
    <property type="entry name" value="Glycosidases"/>
    <property type="match status" value="1"/>
</dbReference>
<dbReference type="GO" id="GO:0008422">
    <property type="term" value="F:beta-glucosidase activity"/>
    <property type="evidence" value="ECO:0007669"/>
    <property type="project" value="UniProtKB-EC"/>
</dbReference>
<gene>
    <name evidence="11" type="ORF">ACFQ1R_06510</name>
</gene>
<evidence type="ECO:0000256" key="8">
    <source>
        <dbReference type="ARBA" id="ARBA00023326"/>
    </source>
</evidence>
<accession>A0ABW3JHZ5</accession>
<evidence type="ECO:0000256" key="4">
    <source>
        <dbReference type="ARBA" id="ARBA00022801"/>
    </source>
</evidence>
<dbReference type="InterPro" id="IPR001360">
    <property type="entry name" value="Glyco_hydro_1"/>
</dbReference>
<organism evidence="11 12">
    <name type="scientific">Mariniflexile jejuense</name>
    <dbReference type="NCBI Taxonomy" id="1173582"/>
    <lineage>
        <taxon>Bacteria</taxon>
        <taxon>Pseudomonadati</taxon>
        <taxon>Bacteroidota</taxon>
        <taxon>Flavobacteriia</taxon>
        <taxon>Flavobacteriales</taxon>
        <taxon>Flavobacteriaceae</taxon>
        <taxon>Mariniflexile</taxon>
    </lineage>
</organism>
<evidence type="ECO:0000256" key="10">
    <source>
        <dbReference type="RuleBase" id="RU361175"/>
    </source>
</evidence>
<dbReference type="EC" id="3.2.1.21" evidence="3 10"/>
<evidence type="ECO:0000256" key="9">
    <source>
        <dbReference type="PROSITE-ProRule" id="PRU10055"/>
    </source>
</evidence>
<evidence type="ECO:0000256" key="3">
    <source>
        <dbReference type="ARBA" id="ARBA00012744"/>
    </source>
</evidence>
<comment type="catalytic activity">
    <reaction evidence="1 10">
        <text>Hydrolysis of terminal, non-reducing beta-D-glucosyl residues with release of beta-D-glucose.</text>
        <dbReference type="EC" id="3.2.1.21"/>
    </reaction>
</comment>
<proteinExistence type="inferred from homology"/>
<keyword evidence="7 10" id="KW-0326">Glycosidase</keyword>
<comment type="caution">
    <text evidence="11">The sequence shown here is derived from an EMBL/GenBank/DDBJ whole genome shotgun (WGS) entry which is preliminary data.</text>
</comment>
<evidence type="ECO:0000256" key="7">
    <source>
        <dbReference type="ARBA" id="ARBA00023295"/>
    </source>
</evidence>
<dbReference type="PROSITE" id="PS00572">
    <property type="entry name" value="GLYCOSYL_HYDROL_F1_1"/>
    <property type="match status" value="1"/>
</dbReference>
<dbReference type="NCBIfam" id="TIGR03356">
    <property type="entry name" value="BGL"/>
    <property type="match status" value="1"/>
</dbReference>
<dbReference type="RefSeq" id="WP_379925326.1">
    <property type="nucleotide sequence ID" value="NZ_JBHTJI010000001.1"/>
</dbReference>
<comment type="similarity">
    <text evidence="2 10">Belongs to the glycosyl hydrolase 1 family.</text>
</comment>
<reference evidence="12" key="1">
    <citation type="journal article" date="2019" name="Int. J. Syst. Evol. Microbiol.">
        <title>The Global Catalogue of Microorganisms (GCM) 10K type strain sequencing project: providing services to taxonomists for standard genome sequencing and annotation.</title>
        <authorList>
            <consortium name="The Broad Institute Genomics Platform"/>
            <consortium name="The Broad Institute Genome Sequencing Center for Infectious Disease"/>
            <person name="Wu L."/>
            <person name="Ma J."/>
        </authorList>
    </citation>
    <scope>NUCLEOTIDE SEQUENCE [LARGE SCALE GENOMIC DNA]</scope>
    <source>
        <strain evidence="12">CCUG 62414</strain>
    </source>
</reference>
<sequence length="463" mass="52935">MQNHDMDFTNPQQNINLTSQDFGTDFVFGVSTAAYQIEGAHAIHDKGASIWDYFTSKKGNILNNQHGQIACDFYNKFEEDILLMKSMNIKHFRFSLAWSRIMPNGTGTVSADGIYFYNRVINCCLKCGITPWVTLYHWDLPQALQEKGGWVNRAIMHWFEDYAKVCATHFGDRVKHWMVLNEPMVFTGAGYFLGVHAPGNKGLKNFLPAVHHAVMCQAIGGKVLRALVQNATIGTTFSCSQVTPFRNTPKDVLATKKADALLNRLFLEPSLGLGYPTKYVPVLKRIEAYVKSDDLENAVFDFDFIGVQNYTREVITHSYFVPYLKAKIVKASKRNVKTTLMDWEVYPPSIYNMIHKFNQYKGVKKVIITENGAAFTDELINGEVNDTERLEYIQSCLEQVHKAKSDGLNVEGYFAWTFTDNFEWAEGYHPRFGLVYTNFYTQQRIVKASGKWYKQFLGYNTIV</sequence>
<evidence type="ECO:0000256" key="2">
    <source>
        <dbReference type="ARBA" id="ARBA00010838"/>
    </source>
</evidence>
<evidence type="ECO:0000256" key="1">
    <source>
        <dbReference type="ARBA" id="ARBA00000448"/>
    </source>
</evidence>
<dbReference type="InterPro" id="IPR017853">
    <property type="entry name" value="GH"/>
</dbReference>
<evidence type="ECO:0000313" key="11">
    <source>
        <dbReference type="EMBL" id="MFD0989740.1"/>
    </source>
</evidence>
<dbReference type="PRINTS" id="PR00131">
    <property type="entry name" value="GLHYDRLASE1"/>
</dbReference>
<protein>
    <recommendedName>
        <fullName evidence="3 10">Beta-glucosidase</fullName>
        <ecNumber evidence="3 10">3.2.1.21</ecNumber>
    </recommendedName>
</protein>
<dbReference type="EMBL" id="JBHTJI010000001">
    <property type="protein sequence ID" value="MFD0989740.1"/>
    <property type="molecule type" value="Genomic_DNA"/>
</dbReference>
<feature type="active site" description="Nucleophile" evidence="9">
    <location>
        <position position="370"/>
    </location>
</feature>
<dbReference type="PROSITE" id="PS00653">
    <property type="entry name" value="GLYCOSYL_HYDROL_F1_2"/>
    <property type="match status" value="1"/>
</dbReference>
<evidence type="ECO:0000256" key="5">
    <source>
        <dbReference type="ARBA" id="ARBA00023001"/>
    </source>
</evidence>
<keyword evidence="8" id="KW-0624">Polysaccharide degradation</keyword>
<dbReference type="Proteomes" id="UP001597061">
    <property type="component" value="Unassembled WGS sequence"/>
</dbReference>
<dbReference type="InterPro" id="IPR018120">
    <property type="entry name" value="Glyco_hydro_1_AS"/>
</dbReference>
<evidence type="ECO:0000256" key="6">
    <source>
        <dbReference type="ARBA" id="ARBA00023277"/>
    </source>
</evidence>
<evidence type="ECO:0000313" key="12">
    <source>
        <dbReference type="Proteomes" id="UP001597061"/>
    </source>
</evidence>
<keyword evidence="5" id="KW-0136">Cellulose degradation</keyword>
<dbReference type="PANTHER" id="PTHR10353">
    <property type="entry name" value="GLYCOSYL HYDROLASE"/>
    <property type="match status" value="1"/>
</dbReference>
<dbReference type="SUPFAM" id="SSF51445">
    <property type="entry name" value="(Trans)glycosidases"/>
    <property type="match status" value="1"/>
</dbReference>
<dbReference type="InterPro" id="IPR033132">
    <property type="entry name" value="GH_1_N_CS"/>
</dbReference>
<dbReference type="PANTHER" id="PTHR10353:SF36">
    <property type="entry name" value="LP05116P"/>
    <property type="match status" value="1"/>
</dbReference>
<dbReference type="Pfam" id="PF00232">
    <property type="entry name" value="Glyco_hydro_1"/>
    <property type="match status" value="1"/>
</dbReference>
<name>A0ABW3JHZ5_9FLAO</name>
<dbReference type="InterPro" id="IPR017736">
    <property type="entry name" value="Glyco_hydro_1_beta-glucosidase"/>
</dbReference>